<name>A0A066U3U0_9PSEU</name>
<feature type="region of interest" description="Disordered" evidence="4">
    <location>
        <begin position="227"/>
        <end position="259"/>
    </location>
</feature>
<dbReference type="eggNOG" id="COG0664">
    <property type="taxonomic scope" value="Bacteria"/>
</dbReference>
<dbReference type="PROSITE" id="PS51063">
    <property type="entry name" value="HTH_CRP_2"/>
    <property type="match status" value="1"/>
</dbReference>
<evidence type="ECO:0000256" key="1">
    <source>
        <dbReference type="ARBA" id="ARBA00023015"/>
    </source>
</evidence>
<evidence type="ECO:0000259" key="5">
    <source>
        <dbReference type="PROSITE" id="PS50042"/>
    </source>
</evidence>
<dbReference type="PANTHER" id="PTHR24567:SF74">
    <property type="entry name" value="HTH-TYPE TRANSCRIPTIONAL REGULATOR ARCR"/>
    <property type="match status" value="1"/>
</dbReference>
<dbReference type="InterPro" id="IPR014710">
    <property type="entry name" value="RmlC-like_jellyroll"/>
</dbReference>
<dbReference type="Proteomes" id="UP000027345">
    <property type="component" value="Unassembled WGS sequence"/>
</dbReference>
<evidence type="ECO:0000256" key="3">
    <source>
        <dbReference type="ARBA" id="ARBA00023163"/>
    </source>
</evidence>
<feature type="domain" description="HTH crp-type" evidence="7">
    <location>
        <begin position="405"/>
        <end position="478"/>
    </location>
</feature>
<dbReference type="GO" id="GO:0005829">
    <property type="term" value="C:cytosol"/>
    <property type="evidence" value="ECO:0007669"/>
    <property type="project" value="TreeGrafter"/>
</dbReference>
<evidence type="ECO:0000259" key="6">
    <source>
        <dbReference type="PROSITE" id="PS50104"/>
    </source>
</evidence>
<dbReference type="STRING" id="287986.DV20_12115"/>
<accession>A0A066U3U0</accession>
<dbReference type="PROSITE" id="PS50104">
    <property type="entry name" value="TIR"/>
    <property type="match status" value="1"/>
</dbReference>
<dbReference type="InterPro" id="IPR000595">
    <property type="entry name" value="cNMP-bd_dom"/>
</dbReference>
<dbReference type="Gene3D" id="1.10.10.10">
    <property type="entry name" value="Winged helix-like DNA-binding domain superfamily/Winged helix DNA-binding domain"/>
    <property type="match status" value="1"/>
</dbReference>
<dbReference type="GO" id="GO:0003700">
    <property type="term" value="F:DNA-binding transcription factor activity"/>
    <property type="evidence" value="ECO:0007669"/>
    <property type="project" value="TreeGrafter"/>
</dbReference>
<protein>
    <recommendedName>
        <fullName evidence="10">Crp/Fnr family transcriptional regulator</fullName>
    </recommendedName>
</protein>
<dbReference type="GO" id="GO:0007165">
    <property type="term" value="P:signal transduction"/>
    <property type="evidence" value="ECO:0007669"/>
    <property type="project" value="InterPro"/>
</dbReference>
<dbReference type="SUPFAM" id="SSF52200">
    <property type="entry name" value="Toll/Interleukin receptor TIR domain"/>
    <property type="match status" value="1"/>
</dbReference>
<dbReference type="InterPro" id="IPR050397">
    <property type="entry name" value="Env_Response_Regulators"/>
</dbReference>
<proteinExistence type="predicted"/>
<dbReference type="Pfam" id="PF00027">
    <property type="entry name" value="cNMP_binding"/>
    <property type="match status" value="1"/>
</dbReference>
<dbReference type="SMART" id="SM00100">
    <property type="entry name" value="cNMP"/>
    <property type="match status" value="1"/>
</dbReference>
<gene>
    <name evidence="8" type="ORF">DV20_12115</name>
</gene>
<dbReference type="InterPro" id="IPR035897">
    <property type="entry name" value="Toll_tir_struct_dom_sf"/>
</dbReference>
<dbReference type="InterPro" id="IPR036388">
    <property type="entry name" value="WH-like_DNA-bd_sf"/>
</dbReference>
<keyword evidence="3" id="KW-0804">Transcription</keyword>
<dbReference type="Pfam" id="PF13676">
    <property type="entry name" value="TIR_2"/>
    <property type="match status" value="1"/>
</dbReference>
<evidence type="ECO:0000256" key="4">
    <source>
        <dbReference type="SAM" id="MobiDB-lite"/>
    </source>
</evidence>
<dbReference type="PROSITE" id="PS50042">
    <property type="entry name" value="CNMP_BINDING_3"/>
    <property type="match status" value="1"/>
</dbReference>
<dbReference type="InterPro" id="IPR018490">
    <property type="entry name" value="cNMP-bd_dom_sf"/>
</dbReference>
<evidence type="ECO:0008006" key="10">
    <source>
        <dbReference type="Google" id="ProtNLM"/>
    </source>
</evidence>
<dbReference type="CDD" id="cd00038">
    <property type="entry name" value="CAP_ED"/>
    <property type="match status" value="1"/>
</dbReference>
<feature type="domain" description="Cyclic nucleotide-binding" evidence="5">
    <location>
        <begin position="271"/>
        <end position="391"/>
    </location>
</feature>
<dbReference type="OrthoDB" id="41390at2"/>
<dbReference type="InterPro" id="IPR000157">
    <property type="entry name" value="TIR_dom"/>
</dbReference>
<dbReference type="Pfam" id="PF13545">
    <property type="entry name" value="HTH_Crp_2"/>
    <property type="match status" value="1"/>
</dbReference>
<dbReference type="RefSeq" id="WP_084093432.1">
    <property type="nucleotide sequence ID" value="NZ_JMQI01000024.1"/>
</dbReference>
<evidence type="ECO:0000256" key="2">
    <source>
        <dbReference type="ARBA" id="ARBA00023125"/>
    </source>
</evidence>
<dbReference type="SMART" id="SM00419">
    <property type="entry name" value="HTH_CRP"/>
    <property type="match status" value="1"/>
</dbReference>
<dbReference type="InterPro" id="IPR036390">
    <property type="entry name" value="WH_DNA-bd_sf"/>
</dbReference>
<keyword evidence="1" id="KW-0805">Transcription regulation</keyword>
<dbReference type="InterPro" id="IPR012318">
    <property type="entry name" value="HTH_CRP"/>
</dbReference>
<comment type="caution">
    <text evidence="8">The sequence shown here is derived from an EMBL/GenBank/DDBJ whole genome shotgun (WGS) entry which is preliminary data.</text>
</comment>
<dbReference type="AlphaFoldDB" id="A0A066U3U0"/>
<feature type="domain" description="TIR" evidence="6">
    <location>
        <begin position="568"/>
        <end position="719"/>
    </location>
</feature>
<evidence type="ECO:0000313" key="9">
    <source>
        <dbReference type="Proteomes" id="UP000027345"/>
    </source>
</evidence>
<dbReference type="Gene3D" id="3.40.50.10140">
    <property type="entry name" value="Toll/interleukin-1 receptor homology (TIR) domain"/>
    <property type="match status" value="1"/>
</dbReference>
<dbReference type="Gene3D" id="2.60.120.10">
    <property type="entry name" value="Jelly Rolls"/>
    <property type="match status" value="1"/>
</dbReference>
<evidence type="ECO:0000313" key="8">
    <source>
        <dbReference type="EMBL" id="KDN22121.1"/>
    </source>
</evidence>
<dbReference type="SUPFAM" id="SSF46785">
    <property type="entry name" value="Winged helix' DNA-binding domain"/>
    <property type="match status" value="1"/>
</dbReference>
<evidence type="ECO:0000259" key="7">
    <source>
        <dbReference type="PROSITE" id="PS51063"/>
    </source>
</evidence>
<dbReference type="eggNOG" id="COG2154">
    <property type="taxonomic scope" value="Bacteria"/>
</dbReference>
<dbReference type="EMBL" id="JMQI01000024">
    <property type="protein sequence ID" value="KDN22121.1"/>
    <property type="molecule type" value="Genomic_DNA"/>
</dbReference>
<keyword evidence="9" id="KW-1185">Reference proteome</keyword>
<reference evidence="8 9" key="1">
    <citation type="submission" date="2014-05" db="EMBL/GenBank/DDBJ databases">
        <title>Draft genome sequence of Amycolatopsis rifamycinica DSM 46095.</title>
        <authorList>
            <person name="Lal R."/>
            <person name="Saxena A."/>
            <person name="Kumari R."/>
            <person name="Mukherjee U."/>
            <person name="Singh P."/>
            <person name="Sangwan N."/>
            <person name="Mahato N.K."/>
        </authorList>
    </citation>
    <scope>NUCLEOTIDE SEQUENCE [LARGE SCALE GENOMIC DNA]</scope>
    <source>
        <strain evidence="8 9">DSM 46095</strain>
    </source>
</reference>
<organism evidence="8 9">
    <name type="scientific">Amycolatopsis rifamycinica</name>
    <dbReference type="NCBI Taxonomy" id="287986"/>
    <lineage>
        <taxon>Bacteria</taxon>
        <taxon>Bacillati</taxon>
        <taxon>Actinomycetota</taxon>
        <taxon>Actinomycetes</taxon>
        <taxon>Pseudonocardiales</taxon>
        <taxon>Pseudonocardiaceae</taxon>
        <taxon>Amycolatopsis</taxon>
    </lineage>
</organism>
<feature type="compositionally biased region" description="Polar residues" evidence="4">
    <location>
        <begin position="229"/>
        <end position="239"/>
    </location>
</feature>
<dbReference type="PANTHER" id="PTHR24567">
    <property type="entry name" value="CRP FAMILY TRANSCRIPTIONAL REGULATORY PROTEIN"/>
    <property type="match status" value="1"/>
</dbReference>
<dbReference type="GO" id="GO:0003677">
    <property type="term" value="F:DNA binding"/>
    <property type="evidence" value="ECO:0007669"/>
    <property type="project" value="UniProtKB-KW"/>
</dbReference>
<sequence length="724" mass="78996">MAHLPDAVVVDCHGGEAAALHAASASRDLLPYGRAQLSVLPLHGNPEDYERWTLPWVHATVQPERVADLVAGDVRILAALLANGLAGTDLLVADPMAYVFAAEHHDGVLEAARAVRPEVAQLTPAHEDLDKILPELLTAHPTPVARIHDVLVSDAHVASWLTDLLADTEFRPREARTSHSADAPVRYQCPADGNYVWYRHGGEPVLDCPDHGVALEAVPITHRVDAGATEQQTTPSQAVPQAEEPRTTTAEAEEHGPPDGALAAIPAKGALLAYLADADRDYLLARGVRRRFRANDVMIMEGDSSDHVLVLVSGWVRVSTIVEDGREVLFGLRGPGEVLGDFAAVTGSARTATVRAIEPCTVIQLTGAEFVGVLRARPEIAIAVIKTVAARLRNAELARIESAAFDVSRRVASHLVRLAEEHGRTVPEGVVIEVALSQVDIAAQIGAARQTVARTLRGLRERGIVETGRRRILIRELRVLRAFARSEPKAETIDRYPQAPALLRSLGDAAEAPDLDAAPEQHEYARTGSQEAPKPYWLRGRDADVQPERQQLRDLDDGVRWASGTARPERRIFLCYRADDEQFGARLVDSELAREFGSDTVFFGSRSLAAGGDWRRDTFEAVASSSVLLVLIGQHWLTAADERGHRRLDDPDDFVRREIELGFELGKRIIPVYLGRSPLTPDELPASLRTLATIPGITIEFYSRESGIARLVAQLRQQIPSPSK</sequence>
<dbReference type="SUPFAM" id="SSF51206">
    <property type="entry name" value="cAMP-binding domain-like"/>
    <property type="match status" value="1"/>
</dbReference>
<keyword evidence="2" id="KW-0238">DNA-binding</keyword>